<reference evidence="1 2" key="2">
    <citation type="submission" date="2018-11" db="EMBL/GenBank/DDBJ databases">
        <authorList>
            <consortium name="Pathogen Informatics"/>
        </authorList>
    </citation>
    <scope>NUCLEOTIDE SEQUENCE [LARGE SCALE GENOMIC DNA]</scope>
</reference>
<dbReference type="EMBL" id="UYRS01000816">
    <property type="protein sequence ID" value="VDK24063.1"/>
    <property type="molecule type" value="Genomic_DNA"/>
</dbReference>
<sequence length="156" mass="17141">MGTGDFVNLTYPLGFAIEQTIPEMHSRCNASYELCAKEIGTSEFTLEGTFNGTDITRIVFSDGVQQATLFVKNATDDDAWITPEVDVTDPAILKITNYEIEMPTAVSLPFITKNPTATAYKVDKAVRSIFGLPTYADCKHSYVCITKTGGKCLHVR</sequence>
<evidence type="ECO:0000313" key="3">
    <source>
        <dbReference type="WBParaSite" id="TASK_0000197501-mRNA-1"/>
    </source>
</evidence>
<keyword evidence="2" id="KW-1185">Reference proteome</keyword>
<accession>A0A0R3VX31</accession>
<evidence type="ECO:0000313" key="1">
    <source>
        <dbReference type="EMBL" id="VDK24063.1"/>
    </source>
</evidence>
<dbReference type="Proteomes" id="UP000282613">
    <property type="component" value="Unassembled WGS sequence"/>
</dbReference>
<dbReference type="WBParaSite" id="TASK_0000197501-mRNA-1">
    <property type="protein sequence ID" value="TASK_0000197501-mRNA-1"/>
    <property type="gene ID" value="TASK_0000197501"/>
</dbReference>
<proteinExistence type="predicted"/>
<dbReference type="OrthoDB" id="6265551at2759"/>
<protein>
    <submittedName>
        <fullName evidence="3">DUF5727 domain-containing protein</fullName>
    </submittedName>
</protein>
<gene>
    <name evidence="1" type="ORF">TASK_LOCUS1976</name>
</gene>
<reference evidence="3" key="1">
    <citation type="submission" date="2017-02" db="UniProtKB">
        <authorList>
            <consortium name="WormBaseParasite"/>
        </authorList>
    </citation>
    <scope>IDENTIFICATION</scope>
</reference>
<evidence type="ECO:0000313" key="2">
    <source>
        <dbReference type="Proteomes" id="UP000282613"/>
    </source>
</evidence>
<organism evidence="3">
    <name type="scientific">Taenia asiatica</name>
    <name type="common">Asian tapeworm</name>
    <dbReference type="NCBI Taxonomy" id="60517"/>
    <lineage>
        <taxon>Eukaryota</taxon>
        <taxon>Metazoa</taxon>
        <taxon>Spiralia</taxon>
        <taxon>Lophotrochozoa</taxon>
        <taxon>Platyhelminthes</taxon>
        <taxon>Cestoda</taxon>
        <taxon>Eucestoda</taxon>
        <taxon>Cyclophyllidea</taxon>
        <taxon>Taeniidae</taxon>
        <taxon>Taenia</taxon>
    </lineage>
</organism>
<name>A0A0R3VX31_TAEAS</name>
<dbReference type="AlphaFoldDB" id="A0A0R3VX31"/>